<dbReference type="Gene3D" id="3.80.10.10">
    <property type="entry name" value="Ribonuclease Inhibitor"/>
    <property type="match status" value="1"/>
</dbReference>
<dbReference type="PANTHER" id="PTHR48051">
    <property type="match status" value="1"/>
</dbReference>
<protein>
    <submittedName>
        <fullName evidence="3">Uncharacterized protein</fullName>
    </submittedName>
</protein>
<dbReference type="AlphaFoldDB" id="A0A8B9NJ25"/>
<reference evidence="3" key="2">
    <citation type="submission" date="2025-09" db="UniProtKB">
        <authorList>
            <consortium name="Ensembl"/>
        </authorList>
    </citation>
    <scope>IDENTIFICATION</scope>
</reference>
<reference evidence="3" key="1">
    <citation type="submission" date="2025-08" db="UniProtKB">
        <authorList>
            <consortium name="Ensembl"/>
        </authorList>
    </citation>
    <scope>IDENTIFICATION</scope>
</reference>
<dbReference type="InterPro" id="IPR032675">
    <property type="entry name" value="LRR_dom_sf"/>
</dbReference>
<name>A0A8B9NJ25_9AVES</name>
<evidence type="ECO:0000313" key="4">
    <source>
        <dbReference type="Proteomes" id="UP000694541"/>
    </source>
</evidence>
<dbReference type="InterPro" id="IPR050216">
    <property type="entry name" value="LRR_domain-containing"/>
</dbReference>
<sequence length="239" mass="27347">MLKHLIIHSNQLTQLPAKIHRLKHLKEFSVSGKQLDSLGEQISHLKDLSKIELSGNALRYIPVEFKNCIRKTKADLSNKLSQFPNALCALFDLKPLNLSGNSISEIIPGISDIKDLERLKLKKNKLSSFSACFENEINNGMPALVAKMKALQVLLLHHYHFDSFPEELCSLKCLKTRDISDNQIKNIPLQMSGLEFASFPSDTCHLSSKYQSRNRTKRKKMVYLNSLWLKKTENKIRVF</sequence>
<dbReference type="InterPro" id="IPR001611">
    <property type="entry name" value="Leu-rich_rpt"/>
</dbReference>
<keyword evidence="2" id="KW-0677">Repeat</keyword>
<proteinExistence type="predicted"/>
<evidence type="ECO:0000313" key="3">
    <source>
        <dbReference type="Ensembl" id="ENSANIP00000023183.1"/>
    </source>
</evidence>
<organism evidence="3 4">
    <name type="scientific">Accipiter nisus</name>
    <name type="common">Eurasian sparrowhawk</name>
    <dbReference type="NCBI Taxonomy" id="211598"/>
    <lineage>
        <taxon>Eukaryota</taxon>
        <taxon>Metazoa</taxon>
        <taxon>Chordata</taxon>
        <taxon>Craniata</taxon>
        <taxon>Vertebrata</taxon>
        <taxon>Euteleostomi</taxon>
        <taxon>Archelosauria</taxon>
        <taxon>Archosauria</taxon>
        <taxon>Dinosauria</taxon>
        <taxon>Saurischia</taxon>
        <taxon>Theropoda</taxon>
        <taxon>Coelurosauria</taxon>
        <taxon>Aves</taxon>
        <taxon>Neognathae</taxon>
        <taxon>Neoaves</taxon>
        <taxon>Telluraves</taxon>
        <taxon>Accipitrimorphae</taxon>
        <taxon>Accipitriformes</taxon>
        <taxon>Accipitridae</taxon>
        <taxon>Accipitrinae</taxon>
        <taxon>Accipiter</taxon>
    </lineage>
</organism>
<accession>A0A8B9NJ25</accession>
<dbReference type="Ensembl" id="ENSANIT00000023956.1">
    <property type="protein sequence ID" value="ENSANIP00000023183.1"/>
    <property type="gene ID" value="ENSANIG00000015761.1"/>
</dbReference>
<dbReference type="PANTHER" id="PTHR48051:SF10">
    <property type="entry name" value="LEUCINE-RICH REPEAT-CONTAINING PROTEIN 1"/>
    <property type="match status" value="1"/>
</dbReference>
<dbReference type="SUPFAM" id="SSF52058">
    <property type="entry name" value="L domain-like"/>
    <property type="match status" value="1"/>
</dbReference>
<dbReference type="GO" id="GO:0005737">
    <property type="term" value="C:cytoplasm"/>
    <property type="evidence" value="ECO:0007669"/>
    <property type="project" value="TreeGrafter"/>
</dbReference>
<dbReference type="Proteomes" id="UP000694541">
    <property type="component" value="Unplaced"/>
</dbReference>
<evidence type="ECO:0000256" key="1">
    <source>
        <dbReference type="ARBA" id="ARBA00022614"/>
    </source>
</evidence>
<keyword evidence="4" id="KW-1185">Reference proteome</keyword>
<keyword evidence="1" id="KW-0433">Leucine-rich repeat</keyword>
<dbReference type="PROSITE" id="PS51450">
    <property type="entry name" value="LRR"/>
    <property type="match status" value="1"/>
</dbReference>
<evidence type="ECO:0000256" key="2">
    <source>
        <dbReference type="ARBA" id="ARBA00022737"/>
    </source>
</evidence>